<organism evidence="2 3">
    <name type="scientific">Rhizophagus clarus</name>
    <dbReference type="NCBI Taxonomy" id="94130"/>
    <lineage>
        <taxon>Eukaryota</taxon>
        <taxon>Fungi</taxon>
        <taxon>Fungi incertae sedis</taxon>
        <taxon>Mucoromycota</taxon>
        <taxon>Glomeromycotina</taxon>
        <taxon>Glomeromycetes</taxon>
        <taxon>Glomerales</taxon>
        <taxon>Glomeraceae</taxon>
        <taxon>Rhizophagus</taxon>
    </lineage>
</organism>
<keyword evidence="2" id="KW-0687">Ribonucleoprotein</keyword>
<evidence type="ECO:0000259" key="1">
    <source>
        <dbReference type="PROSITE" id="PS50053"/>
    </source>
</evidence>
<dbReference type="Proteomes" id="UP000615446">
    <property type="component" value="Unassembled WGS sequence"/>
</dbReference>
<gene>
    <name evidence="2" type="ORF">RCL2_001893400</name>
</gene>
<dbReference type="InterPro" id="IPR029071">
    <property type="entry name" value="Ubiquitin-like_domsf"/>
</dbReference>
<proteinExistence type="predicted"/>
<protein>
    <submittedName>
        <fullName evidence="2">Ubiquitin-60S ribosomal protein L40</fullName>
    </submittedName>
</protein>
<dbReference type="InterPro" id="IPR000626">
    <property type="entry name" value="Ubiquitin-like_dom"/>
</dbReference>
<dbReference type="PANTHER" id="PTHR10666">
    <property type="entry name" value="UBIQUITIN"/>
    <property type="match status" value="1"/>
</dbReference>
<accession>A0A8H3LU34</accession>
<dbReference type="EMBL" id="BLAL01000213">
    <property type="protein sequence ID" value="GES92146.1"/>
    <property type="molecule type" value="Genomic_DNA"/>
</dbReference>
<name>A0A8H3LU34_9GLOM</name>
<dbReference type="SUPFAM" id="SSF54236">
    <property type="entry name" value="Ubiquitin-like"/>
    <property type="match status" value="1"/>
</dbReference>
<dbReference type="OrthoDB" id="419317at2759"/>
<dbReference type="AlphaFoldDB" id="A0A8H3LU34"/>
<reference evidence="2" key="1">
    <citation type="submission" date="2019-10" db="EMBL/GenBank/DDBJ databases">
        <title>Conservation and host-specific expression of non-tandemly repeated heterogenous ribosome RNA gene in arbuscular mycorrhizal fungi.</title>
        <authorList>
            <person name="Maeda T."/>
            <person name="Kobayashi Y."/>
            <person name="Nakagawa T."/>
            <person name="Ezawa T."/>
            <person name="Yamaguchi K."/>
            <person name="Bino T."/>
            <person name="Nishimoto Y."/>
            <person name="Shigenobu S."/>
            <person name="Kawaguchi M."/>
        </authorList>
    </citation>
    <scope>NUCLEOTIDE SEQUENCE</scope>
    <source>
        <strain evidence="2">HR1</strain>
    </source>
</reference>
<dbReference type="GO" id="GO:0005840">
    <property type="term" value="C:ribosome"/>
    <property type="evidence" value="ECO:0007669"/>
    <property type="project" value="UniProtKB-KW"/>
</dbReference>
<evidence type="ECO:0000313" key="3">
    <source>
        <dbReference type="Proteomes" id="UP000615446"/>
    </source>
</evidence>
<dbReference type="Gene3D" id="3.10.20.90">
    <property type="entry name" value="Phosphatidylinositol 3-kinase Catalytic Subunit, Chain A, domain 1"/>
    <property type="match status" value="1"/>
</dbReference>
<dbReference type="InterPro" id="IPR019956">
    <property type="entry name" value="Ubiquitin_dom"/>
</dbReference>
<feature type="domain" description="Ubiquitin-like" evidence="1">
    <location>
        <begin position="139"/>
        <end position="214"/>
    </location>
</feature>
<dbReference type="Pfam" id="PF00240">
    <property type="entry name" value="ubiquitin"/>
    <property type="match status" value="1"/>
</dbReference>
<dbReference type="PRINTS" id="PR00348">
    <property type="entry name" value="UBIQUITIN"/>
</dbReference>
<dbReference type="InterPro" id="IPR050158">
    <property type="entry name" value="Ubiquitin_ubiquitin-like"/>
</dbReference>
<dbReference type="SMART" id="SM00213">
    <property type="entry name" value="UBQ"/>
    <property type="match status" value="1"/>
</dbReference>
<dbReference type="PROSITE" id="PS50053">
    <property type="entry name" value="UBIQUITIN_2"/>
    <property type="match status" value="1"/>
</dbReference>
<evidence type="ECO:0000313" key="2">
    <source>
        <dbReference type="EMBL" id="GES92146.1"/>
    </source>
</evidence>
<keyword evidence="2" id="KW-0689">Ribosomal protein</keyword>
<sequence length="214" mass="24808">MKIHFFFEESVKWTLLELPFPFHFTHHAVFCKIAVIKHSFLGSIDKEPQKSSEKDVGFKQISPMYHCMKNITDICPTCRQRTSFIENPLVSQFINNKLGDDIMTGNYPSPSPSPSPSPFGFWINSYFSRNDSDTNNKAFRITVLTLEDRKINIYVEPSDTIKILKLKVKQKDGIAPEYQRLIFQGKQLEDHNTISDYNIRNDNTIHLVNRFNSG</sequence>
<comment type="caution">
    <text evidence="2">The sequence shown here is derived from an EMBL/GenBank/DDBJ whole genome shotgun (WGS) entry which is preliminary data.</text>
</comment>